<dbReference type="RefSeq" id="WP_168881977.1">
    <property type="nucleotide sequence ID" value="NZ_JABAIL010000002.1"/>
</dbReference>
<feature type="transmembrane region" description="Helical" evidence="1">
    <location>
        <begin position="65"/>
        <end position="83"/>
    </location>
</feature>
<proteinExistence type="predicted"/>
<accession>A0A7X8SJJ1</accession>
<dbReference type="EMBL" id="JABAIL010000002">
    <property type="protein sequence ID" value="NLR91282.1"/>
    <property type="molecule type" value="Genomic_DNA"/>
</dbReference>
<evidence type="ECO:0000313" key="2">
    <source>
        <dbReference type="EMBL" id="NLR91282.1"/>
    </source>
</evidence>
<comment type="caution">
    <text evidence="2">The sequence shown here is derived from an EMBL/GenBank/DDBJ whole genome shotgun (WGS) entry which is preliminary data.</text>
</comment>
<protein>
    <submittedName>
        <fullName evidence="2">Uncharacterized protein</fullName>
    </submittedName>
</protein>
<gene>
    <name evidence="2" type="ORF">HGP29_08695</name>
</gene>
<feature type="transmembrane region" description="Helical" evidence="1">
    <location>
        <begin position="32"/>
        <end position="53"/>
    </location>
</feature>
<reference evidence="2 3" key="1">
    <citation type="submission" date="2020-04" db="EMBL/GenBank/DDBJ databases">
        <title>Flammeovirga sp. SR4, a novel species isolated from seawater.</title>
        <authorList>
            <person name="Wang X."/>
        </authorList>
    </citation>
    <scope>NUCLEOTIDE SEQUENCE [LARGE SCALE GENOMIC DNA]</scope>
    <source>
        <strain evidence="2 3">SR4</strain>
    </source>
</reference>
<keyword evidence="1" id="KW-0472">Membrane</keyword>
<feature type="transmembrane region" description="Helical" evidence="1">
    <location>
        <begin position="120"/>
        <end position="143"/>
    </location>
</feature>
<keyword evidence="1" id="KW-0812">Transmembrane</keyword>
<organism evidence="2 3">
    <name type="scientific">Flammeovirga agarivorans</name>
    <dbReference type="NCBI Taxonomy" id="2726742"/>
    <lineage>
        <taxon>Bacteria</taxon>
        <taxon>Pseudomonadati</taxon>
        <taxon>Bacteroidota</taxon>
        <taxon>Cytophagia</taxon>
        <taxon>Cytophagales</taxon>
        <taxon>Flammeovirgaceae</taxon>
        <taxon>Flammeovirga</taxon>
    </lineage>
</organism>
<keyword evidence="3" id="KW-1185">Reference proteome</keyword>
<evidence type="ECO:0000256" key="1">
    <source>
        <dbReference type="SAM" id="Phobius"/>
    </source>
</evidence>
<dbReference type="AlphaFoldDB" id="A0A7X8SJJ1"/>
<evidence type="ECO:0000313" key="3">
    <source>
        <dbReference type="Proteomes" id="UP000585050"/>
    </source>
</evidence>
<sequence length="282" mass="32812">MFEVTKNKEVKNSKPRTIYSQKNKIPKEYQPFILAVVYALLITFTSLIFNSILEVVFNESILFKTPFYITVFFIVTMSLLLPIKKGDDLSDEQFQTEEIKGFSVEIKKVSNRKKWTSKEVITNLLARSLTIFISFTVFLYFYIGGQQVDKYERLTFHNVHIKGVDSVQVAIRLSRNTRDSATPGRFKVFKDPSVSEKGTYIYEEYTYGFPYEMIAPDKNKDAQNGKKYLKAKRAKIFVKWYGEELSPEQVKGALKEVLHKEDMNNLLLENFGEVVKIEHKTI</sequence>
<keyword evidence="1" id="KW-1133">Transmembrane helix</keyword>
<dbReference type="Proteomes" id="UP000585050">
    <property type="component" value="Unassembled WGS sequence"/>
</dbReference>
<name>A0A7X8SJJ1_9BACT</name>